<reference evidence="2" key="1">
    <citation type="journal article" date="2022" name="Plant J.">
        <title>Strategies of tolerance reflected in two North American maple genomes.</title>
        <authorList>
            <person name="McEvoy S.L."/>
            <person name="Sezen U.U."/>
            <person name="Trouern-Trend A."/>
            <person name="McMahon S.M."/>
            <person name="Schaberg P.G."/>
            <person name="Yang J."/>
            <person name="Wegrzyn J.L."/>
            <person name="Swenson N.G."/>
        </authorList>
    </citation>
    <scope>NUCLEOTIDE SEQUENCE</scope>
    <source>
        <strain evidence="2">91603</strain>
    </source>
</reference>
<reference evidence="2" key="2">
    <citation type="submission" date="2023-02" db="EMBL/GenBank/DDBJ databases">
        <authorList>
            <person name="Swenson N.G."/>
            <person name="Wegrzyn J.L."/>
            <person name="Mcevoy S.L."/>
        </authorList>
    </citation>
    <scope>NUCLEOTIDE SEQUENCE</scope>
    <source>
        <strain evidence="2">91603</strain>
        <tissue evidence="2">Leaf</tissue>
    </source>
</reference>
<keyword evidence="3" id="KW-1185">Reference proteome</keyword>
<dbReference type="AlphaFoldDB" id="A0AAD5J7X0"/>
<comment type="caution">
    <text evidence="2">The sequence shown here is derived from an EMBL/GenBank/DDBJ whole genome shotgun (WGS) entry which is preliminary data.</text>
</comment>
<dbReference type="Proteomes" id="UP001064489">
    <property type="component" value="Chromosome 3"/>
</dbReference>
<evidence type="ECO:0000256" key="1">
    <source>
        <dbReference type="SAM" id="MobiDB-lite"/>
    </source>
</evidence>
<accession>A0AAD5J7X0</accession>
<protein>
    <submittedName>
        <fullName evidence="2">Uncharacterized protein</fullName>
    </submittedName>
</protein>
<name>A0AAD5J7X0_ACENE</name>
<proteinExistence type="predicted"/>
<feature type="region of interest" description="Disordered" evidence="1">
    <location>
        <begin position="1"/>
        <end position="31"/>
    </location>
</feature>
<dbReference type="EMBL" id="JAJSOW010000100">
    <property type="protein sequence ID" value="KAI9185240.1"/>
    <property type="molecule type" value="Genomic_DNA"/>
</dbReference>
<gene>
    <name evidence="2" type="ORF">LWI28_005562</name>
</gene>
<organism evidence="2 3">
    <name type="scientific">Acer negundo</name>
    <name type="common">Box elder</name>
    <dbReference type="NCBI Taxonomy" id="4023"/>
    <lineage>
        <taxon>Eukaryota</taxon>
        <taxon>Viridiplantae</taxon>
        <taxon>Streptophyta</taxon>
        <taxon>Embryophyta</taxon>
        <taxon>Tracheophyta</taxon>
        <taxon>Spermatophyta</taxon>
        <taxon>Magnoliopsida</taxon>
        <taxon>eudicotyledons</taxon>
        <taxon>Gunneridae</taxon>
        <taxon>Pentapetalae</taxon>
        <taxon>rosids</taxon>
        <taxon>malvids</taxon>
        <taxon>Sapindales</taxon>
        <taxon>Sapindaceae</taxon>
        <taxon>Hippocastanoideae</taxon>
        <taxon>Acereae</taxon>
        <taxon>Acer</taxon>
    </lineage>
</organism>
<evidence type="ECO:0000313" key="3">
    <source>
        <dbReference type="Proteomes" id="UP001064489"/>
    </source>
</evidence>
<sequence length="204" mass="22349">MSRGIGPTSDGLQKIHRQSENGPYSYSGEGMNLSFGMQEDGNQSSCGYGLHVAATKSPDKDPNRGRAASIDMIPNQILVRNSDQRVVSFSDNDGRLMSLPLNSPIQLLLKDGQRGQIRGKDFLEVPLAVEIEGMVISEQRASAIGVAGPKTKNSGWNLEEEVSKVLEVAMTLGFDFNINEDEIGEQIARREIEDEERIREGNGK</sequence>
<evidence type="ECO:0000313" key="2">
    <source>
        <dbReference type="EMBL" id="KAI9185240.1"/>
    </source>
</evidence>